<dbReference type="GO" id="GO:0005737">
    <property type="term" value="C:cytoplasm"/>
    <property type="evidence" value="ECO:0007669"/>
    <property type="project" value="TreeGrafter"/>
</dbReference>
<dbReference type="Gene3D" id="3.30.930.10">
    <property type="entry name" value="Bira Bifunctional Protein, Domain 2"/>
    <property type="match status" value="1"/>
</dbReference>
<dbReference type="InterPro" id="IPR045864">
    <property type="entry name" value="aa-tRNA-synth_II/BPL/LPL"/>
</dbReference>
<dbReference type="InterPro" id="IPR004408">
    <property type="entry name" value="Biotin_CoA_COase_ligase"/>
</dbReference>
<accession>A0A7X9FQ81</accession>
<dbReference type="EC" id="6.3.4.15" evidence="3"/>
<name>A0A7X9FQ81_9DELT</name>
<dbReference type="AlphaFoldDB" id="A0A7X9FQ81"/>
<evidence type="ECO:0000259" key="2">
    <source>
        <dbReference type="PROSITE" id="PS51733"/>
    </source>
</evidence>
<dbReference type="Pfam" id="PF03099">
    <property type="entry name" value="BPL_LplA_LipB"/>
    <property type="match status" value="1"/>
</dbReference>
<dbReference type="CDD" id="cd16442">
    <property type="entry name" value="BPL"/>
    <property type="match status" value="1"/>
</dbReference>
<dbReference type="NCBIfam" id="TIGR00121">
    <property type="entry name" value="birA_ligase"/>
    <property type="match status" value="1"/>
</dbReference>
<dbReference type="GO" id="GO:0004077">
    <property type="term" value="F:biotin--[biotin carboxyl-carrier protein] ligase activity"/>
    <property type="evidence" value="ECO:0007669"/>
    <property type="project" value="UniProtKB-EC"/>
</dbReference>
<organism evidence="3 4">
    <name type="scientific">SAR324 cluster bacterium</name>
    <dbReference type="NCBI Taxonomy" id="2024889"/>
    <lineage>
        <taxon>Bacteria</taxon>
        <taxon>Deltaproteobacteria</taxon>
        <taxon>SAR324 cluster</taxon>
    </lineage>
</organism>
<dbReference type="SUPFAM" id="SSF55681">
    <property type="entry name" value="Class II aaRS and biotin synthetases"/>
    <property type="match status" value="1"/>
</dbReference>
<comment type="caution">
    <text evidence="3">The sequence shown here is derived from an EMBL/GenBank/DDBJ whole genome shotgun (WGS) entry which is preliminary data.</text>
</comment>
<reference evidence="3 4" key="1">
    <citation type="journal article" date="2020" name="Biotechnol. Biofuels">
        <title>New insights from the biogas microbiome by comprehensive genome-resolved metagenomics of nearly 1600 species originating from multiple anaerobic digesters.</title>
        <authorList>
            <person name="Campanaro S."/>
            <person name="Treu L."/>
            <person name="Rodriguez-R L.M."/>
            <person name="Kovalovszki A."/>
            <person name="Ziels R.M."/>
            <person name="Maus I."/>
            <person name="Zhu X."/>
            <person name="Kougias P.G."/>
            <person name="Basile A."/>
            <person name="Luo G."/>
            <person name="Schluter A."/>
            <person name="Konstantinidis K.T."/>
            <person name="Angelidaki I."/>
        </authorList>
    </citation>
    <scope>NUCLEOTIDE SEQUENCE [LARGE SCALE GENOMIC DNA]</scope>
    <source>
        <strain evidence="3">AS27yjCOA_65</strain>
    </source>
</reference>
<dbReference type="Proteomes" id="UP000524246">
    <property type="component" value="Unassembled WGS sequence"/>
</dbReference>
<evidence type="ECO:0000256" key="1">
    <source>
        <dbReference type="ARBA" id="ARBA00022598"/>
    </source>
</evidence>
<dbReference type="PANTHER" id="PTHR12835">
    <property type="entry name" value="BIOTIN PROTEIN LIGASE"/>
    <property type="match status" value="1"/>
</dbReference>
<dbReference type="PANTHER" id="PTHR12835:SF5">
    <property type="entry name" value="BIOTIN--PROTEIN LIGASE"/>
    <property type="match status" value="1"/>
</dbReference>
<keyword evidence="1 3" id="KW-0436">Ligase</keyword>
<proteinExistence type="predicted"/>
<evidence type="ECO:0000313" key="3">
    <source>
        <dbReference type="EMBL" id="NMC62206.1"/>
    </source>
</evidence>
<gene>
    <name evidence="3" type="ORF">GYA55_03475</name>
</gene>
<dbReference type="InterPro" id="IPR004143">
    <property type="entry name" value="BPL_LPL_catalytic"/>
</dbReference>
<evidence type="ECO:0000313" key="4">
    <source>
        <dbReference type="Proteomes" id="UP000524246"/>
    </source>
</evidence>
<sequence>MFLRNPVEEDQLNNSLKRHWAIEVYDEVPSTMDVAEEKVMATSSPLLILAKKQSSGRGRQGRVWESPEGGFYGTYAFTTNSASTSFGGFSLAVGLSLVRSLGIDVDLLKLKWPNDLVSHDGRKLGGILIDVKHKSNSTIALIGIGINLLKISTKNIDAISVEELSGKLLTPIRTAMMLSDGVFETFNIFLEKEFSFFKAGWLKCSYGYNRRFVVESGGDCVDGLFRDIGNDGSLVLETREGPRVLASGHIKRIYAADD</sequence>
<protein>
    <submittedName>
        <fullName evidence="3">Biotin--[acetyl-CoA-carboxylase] ligase</fullName>
        <ecNumber evidence="3">6.3.4.15</ecNumber>
    </submittedName>
</protein>
<dbReference type="EMBL" id="JAAZON010000134">
    <property type="protein sequence ID" value="NMC62206.1"/>
    <property type="molecule type" value="Genomic_DNA"/>
</dbReference>
<feature type="domain" description="BPL/LPL catalytic" evidence="2">
    <location>
        <begin position="7"/>
        <end position="190"/>
    </location>
</feature>
<dbReference type="PROSITE" id="PS51733">
    <property type="entry name" value="BPL_LPL_CATALYTIC"/>
    <property type="match status" value="1"/>
</dbReference>